<organism evidence="6 7">
    <name type="scientific">Paracoccus haematequi</name>
    <dbReference type="NCBI Taxonomy" id="2491866"/>
    <lineage>
        <taxon>Bacteria</taxon>
        <taxon>Pseudomonadati</taxon>
        <taxon>Pseudomonadota</taxon>
        <taxon>Alphaproteobacteria</taxon>
        <taxon>Rhodobacterales</taxon>
        <taxon>Paracoccaceae</taxon>
        <taxon>Paracoccus</taxon>
    </lineage>
</organism>
<dbReference type="InterPro" id="IPR011053">
    <property type="entry name" value="Single_hybrid_motif"/>
</dbReference>
<dbReference type="InterPro" id="IPR000089">
    <property type="entry name" value="Biotin_lipoyl"/>
</dbReference>
<dbReference type="AlphaFoldDB" id="A0A3S4GMR3"/>
<dbReference type="PROSITE" id="PS00189">
    <property type="entry name" value="LIPOYL"/>
    <property type="match status" value="1"/>
</dbReference>
<evidence type="ECO:0000259" key="5">
    <source>
        <dbReference type="PROSITE" id="PS50968"/>
    </source>
</evidence>
<dbReference type="OrthoDB" id="9796712at2"/>
<feature type="domain" description="Lipoyl-binding" evidence="5">
    <location>
        <begin position="17"/>
        <end position="98"/>
    </location>
</feature>
<comment type="subunit">
    <text evidence="3">The glycine cleavage system is composed of four proteins: P, T, L and H.</text>
</comment>
<comment type="cofactor">
    <cofactor evidence="3">
        <name>(R)-lipoate</name>
        <dbReference type="ChEBI" id="CHEBI:83088"/>
    </cofactor>
    <text evidence="3">Binds 1 lipoyl cofactor covalently.</text>
</comment>
<dbReference type="CDD" id="cd06848">
    <property type="entry name" value="GCS_H"/>
    <property type="match status" value="1"/>
</dbReference>
<dbReference type="NCBIfam" id="NF002270">
    <property type="entry name" value="PRK01202.1"/>
    <property type="match status" value="1"/>
</dbReference>
<dbReference type="InterPro" id="IPR003016">
    <property type="entry name" value="2-oxoA_DH_lipoyl-BS"/>
</dbReference>
<comment type="function">
    <text evidence="3">The glycine cleavage system catalyzes the degradation of glycine. The H protein shuttles the methylamine group of glycine from the P protein to the T protein.</text>
</comment>
<name>A0A3S4GMR3_9RHOB</name>
<dbReference type="GO" id="GO:0009249">
    <property type="term" value="P:protein lipoylation"/>
    <property type="evidence" value="ECO:0007669"/>
    <property type="project" value="TreeGrafter"/>
</dbReference>
<evidence type="ECO:0000256" key="3">
    <source>
        <dbReference type="HAMAP-Rule" id="MF_00272"/>
    </source>
</evidence>
<gene>
    <name evidence="3 6" type="primary">gcvH</name>
    <name evidence="6" type="ORF">PARHAE_01539</name>
</gene>
<dbReference type="Proteomes" id="UP000270743">
    <property type="component" value="Unassembled WGS sequence"/>
</dbReference>
<evidence type="ECO:0000313" key="7">
    <source>
        <dbReference type="Proteomes" id="UP000270743"/>
    </source>
</evidence>
<dbReference type="InterPro" id="IPR033753">
    <property type="entry name" value="GCV_H/Fam206"/>
</dbReference>
<dbReference type="HAMAP" id="MF_00272">
    <property type="entry name" value="GcvH"/>
    <property type="match status" value="1"/>
</dbReference>
<sequence length="119" mass="12700">MLKYTEDHEWLRAEGDEIVVGITPHASEQLGDVVFIELPEEGREVEAGDEVVVIESVKAASDISAPISGVITAVNTALADTPGSVNDDPLAAWFFRIRPAQGTSLDGFMDDAAYQALIG</sequence>
<dbReference type="PANTHER" id="PTHR11715">
    <property type="entry name" value="GLYCINE CLEAVAGE SYSTEM H PROTEIN"/>
    <property type="match status" value="1"/>
</dbReference>
<reference evidence="6 7" key="1">
    <citation type="submission" date="2018-12" db="EMBL/GenBank/DDBJ databases">
        <authorList>
            <person name="Criscuolo A."/>
        </authorList>
    </citation>
    <scope>NUCLEOTIDE SEQUENCE [LARGE SCALE GENOMIC DNA]</scope>
    <source>
        <strain evidence="6">ACIP1116241</strain>
    </source>
</reference>
<evidence type="ECO:0000313" key="6">
    <source>
        <dbReference type="EMBL" id="VDS08355.1"/>
    </source>
</evidence>
<dbReference type="EMBL" id="UZWE01000026">
    <property type="protein sequence ID" value="VDS08355.1"/>
    <property type="molecule type" value="Genomic_DNA"/>
</dbReference>
<evidence type="ECO:0000256" key="1">
    <source>
        <dbReference type="ARBA" id="ARBA00009249"/>
    </source>
</evidence>
<keyword evidence="2 3" id="KW-0450">Lipoyl</keyword>
<dbReference type="GO" id="GO:0005960">
    <property type="term" value="C:glycine cleavage complex"/>
    <property type="evidence" value="ECO:0007669"/>
    <property type="project" value="InterPro"/>
</dbReference>
<dbReference type="PROSITE" id="PS50968">
    <property type="entry name" value="BIOTINYL_LIPOYL"/>
    <property type="match status" value="1"/>
</dbReference>
<dbReference type="SUPFAM" id="SSF51230">
    <property type="entry name" value="Single hybrid motif"/>
    <property type="match status" value="1"/>
</dbReference>
<evidence type="ECO:0000256" key="2">
    <source>
        <dbReference type="ARBA" id="ARBA00022823"/>
    </source>
</evidence>
<dbReference type="InterPro" id="IPR017453">
    <property type="entry name" value="GCV_H_sub"/>
</dbReference>
<dbReference type="Gene3D" id="2.40.50.100">
    <property type="match status" value="1"/>
</dbReference>
<dbReference type="NCBIfam" id="TIGR00527">
    <property type="entry name" value="gcvH"/>
    <property type="match status" value="1"/>
</dbReference>
<dbReference type="InterPro" id="IPR002930">
    <property type="entry name" value="GCV_H"/>
</dbReference>
<dbReference type="PANTHER" id="PTHR11715:SF3">
    <property type="entry name" value="GLYCINE CLEAVAGE SYSTEM H PROTEIN-RELATED"/>
    <property type="match status" value="1"/>
</dbReference>
<feature type="modified residue" description="N6-lipoyllysine" evidence="3 4">
    <location>
        <position position="58"/>
    </location>
</feature>
<keyword evidence="7" id="KW-1185">Reference proteome</keyword>
<accession>A0A3S4GMR3</accession>
<evidence type="ECO:0000256" key="4">
    <source>
        <dbReference type="PIRSR" id="PIRSR617453-50"/>
    </source>
</evidence>
<dbReference type="GO" id="GO:0005829">
    <property type="term" value="C:cytosol"/>
    <property type="evidence" value="ECO:0007669"/>
    <property type="project" value="TreeGrafter"/>
</dbReference>
<comment type="similarity">
    <text evidence="1 3">Belongs to the GcvH family.</text>
</comment>
<protein>
    <recommendedName>
        <fullName evidence="3">Glycine cleavage system H protein</fullName>
    </recommendedName>
</protein>
<dbReference type="Pfam" id="PF01597">
    <property type="entry name" value="GCV_H"/>
    <property type="match status" value="1"/>
</dbReference>
<dbReference type="GO" id="GO:0019464">
    <property type="term" value="P:glycine decarboxylation via glycine cleavage system"/>
    <property type="evidence" value="ECO:0007669"/>
    <property type="project" value="UniProtKB-UniRule"/>
</dbReference>
<proteinExistence type="inferred from homology"/>